<comment type="similarity">
    <text evidence="1">Belongs to the UPF0270 family.</text>
</comment>
<comment type="caution">
    <text evidence="2">The sequence shown here is derived from an EMBL/GenBank/DDBJ whole genome shotgun (WGS) entry which is preliminary data.</text>
</comment>
<evidence type="ECO:0000313" key="4">
    <source>
        <dbReference type="EMBL" id="OBX10347.1"/>
    </source>
</evidence>
<dbReference type="InterPro" id="IPR010648">
    <property type="entry name" value="UPF0270"/>
</dbReference>
<name>A0A1A7NM94_9PAST</name>
<evidence type="ECO:0000313" key="3">
    <source>
        <dbReference type="EMBL" id="OBX05833.1"/>
    </source>
</evidence>
<organism evidence="2 7">
    <name type="scientific">Gallibacterium genomosp. 3</name>
    <dbReference type="NCBI Taxonomy" id="505345"/>
    <lineage>
        <taxon>Bacteria</taxon>
        <taxon>Pseudomonadati</taxon>
        <taxon>Pseudomonadota</taxon>
        <taxon>Gammaproteobacteria</taxon>
        <taxon>Pasteurellales</taxon>
        <taxon>Pasteurellaceae</taxon>
        <taxon>Gallibacterium</taxon>
    </lineage>
</organism>
<dbReference type="EMBL" id="JTJR01000003">
    <property type="protein sequence ID" value="OBX05833.1"/>
    <property type="molecule type" value="Genomic_DNA"/>
</dbReference>
<dbReference type="Gene3D" id="1.10.10.610">
    <property type="entry name" value="YehU-like"/>
    <property type="match status" value="1"/>
</dbReference>
<reference evidence="5 6" key="1">
    <citation type="submission" date="2014-11" db="EMBL/GenBank/DDBJ databases">
        <title>Pan-genome of Gallibacterium spp.</title>
        <authorList>
            <person name="Kudirkiene E."/>
            <person name="Bojesen A.M."/>
        </authorList>
    </citation>
    <scope>NUCLEOTIDE SEQUENCE [LARGE SCALE GENOMIC DNA]</scope>
    <source>
        <strain evidence="3 5">59/S3/89</strain>
        <strain evidence="2 7">F151</strain>
        <strain evidence="4 6">F298</strain>
    </source>
</reference>
<keyword evidence="7" id="KW-1185">Reference proteome</keyword>
<dbReference type="AlphaFoldDB" id="A0A1A7NM94"/>
<dbReference type="NCBIfam" id="NF003438">
    <property type="entry name" value="PRK04966.1"/>
    <property type="match status" value="1"/>
</dbReference>
<dbReference type="Proteomes" id="UP000243558">
    <property type="component" value="Unassembled WGS sequence"/>
</dbReference>
<evidence type="ECO:0000313" key="2">
    <source>
        <dbReference type="EMBL" id="OBW90743.1"/>
    </source>
</evidence>
<proteinExistence type="inferred from homology"/>
<dbReference type="RefSeq" id="WP_065234200.1">
    <property type="nucleotide sequence ID" value="NZ_JTJM01000053.1"/>
</dbReference>
<accession>A0A1A7NM94</accession>
<dbReference type="Proteomes" id="UP000243168">
    <property type="component" value="Unassembled WGS sequence"/>
</dbReference>
<dbReference type="STRING" id="505345.QV06_00775"/>
<dbReference type="OrthoDB" id="6120729at2"/>
<dbReference type="PIRSF" id="PIRSF006169">
    <property type="entry name" value="UCP006169"/>
    <property type="match status" value="1"/>
</dbReference>
<dbReference type="EMBL" id="JTJM01000053">
    <property type="protein sequence ID" value="OBW90743.1"/>
    <property type="molecule type" value="Genomic_DNA"/>
</dbReference>
<evidence type="ECO:0000313" key="5">
    <source>
        <dbReference type="Proteomes" id="UP000092626"/>
    </source>
</evidence>
<evidence type="ECO:0000313" key="6">
    <source>
        <dbReference type="Proteomes" id="UP000243168"/>
    </source>
</evidence>
<dbReference type="SUPFAM" id="SSF118001">
    <property type="entry name" value="YehU-like"/>
    <property type="match status" value="1"/>
</dbReference>
<dbReference type="EMBL" id="JTJS01000032">
    <property type="protein sequence ID" value="OBX10347.1"/>
    <property type="molecule type" value="Genomic_DNA"/>
</dbReference>
<sequence length="79" mass="9289">MIIPWEQLSDTALHNIVQSFILREGTDYGVRELTLAEKEARLLKQIKSGEVVIVWSELHQSLDLKEKREFLRQPKQNML</sequence>
<dbReference type="InterPro" id="IPR036685">
    <property type="entry name" value="YehU-like_sf"/>
</dbReference>
<dbReference type="PATRIC" id="fig|505345.6.peg.158"/>
<gene>
    <name evidence="2" type="ORF">QV01_09690</name>
    <name evidence="3" type="ORF">QV06_00775</name>
    <name evidence="4" type="ORF">QV07_03845</name>
</gene>
<protein>
    <submittedName>
        <fullName evidence="2">Uncharacterized protein</fullName>
    </submittedName>
</protein>
<dbReference type="Pfam" id="PF06794">
    <property type="entry name" value="UPF0270"/>
    <property type="match status" value="1"/>
</dbReference>
<dbReference type="Proteomes" id="UP000092626">
    <property type="component" value="Unassembled WGS sequence"/>
</dbReference>
<evidence type="ECO:0000313" key="7">
    <source>
        <dbReference type="Proteomes" id="UP000243558"/>
    </source>
</evidence>
<evidence type="ECO:0000256" key="1">
    <source>
        <dbReference type="ARBA" id="ARBA00006450"/>
    </source>
</evidence>